<dbReference type="AlphaFoldDB" id="A0A9P8TPH4"/>
<dbReference type="Proteomes" id="UP000774326">
    <property type="component" value="Unassembled WGS sequence"/>
</dbReference>
<evidence type="ECO:0000313" key="2">
    <source>
        <dbReference type="EMBL" id="KAH3687168.1"/>
    </source>
</evidence>
<reference evidence="2" key="1">
    <citation type="journal article" date="2021" name="Open Biol.">
        <title>Shared evolutionary footprints suggest mitochondrial oxidative damage underlies multiple complex I losses in fungi.</title>
        <authorList>
            <person name="Schikora-Tamarit M.A."/>
            <person name="Marcet-Houben M."/>
            <person name="Nosek J."/>
            <person name="Gabaldon T."/>
        </authorList>
    </citation>
    <scope>NUCLEOTIDE SEQUENCE</scope>
    <source>
        <strain evidence="2">CBS2887</strain>
    </source>
</reference>
<keyword evidence="1" id="KW-0812">Transmembrane</keyword>
<reference evidence="2" key="2">
    <citation type="submission" date="2021-01" db="EMBL/GenBank/DDBJ databases">
        <authorList>
            <person name="Schikora-Tamarit M.A."/>
        </authorList>
    </citation>
    <scope>NUCLEOTIDE SEQUENCE</scope>
    <source>
        <strain evidence="2">CBS2887</strain>
    </source>
</reference>
<dbReference type="EMBL" id="JAEUBG010000960">
    <property type="protein sequence ID" value="KAH3687168.1"/>
    <property type="molecule type" value="Genomic_DNA"/>
</dbReference>
<proteinExistence type="predicted"/>
<organism evidence="2 3">
    <name type="scientific">Wickerhamomyces pijperi</name>
    <name type="common">Yeast</name>
    <name type="synonym">Pichia pijperi</name>
    <dbReference type="NCBI Taxonomy" id="599730"/>
    <lineage>
        <taxon>Eukaryota</taxon>
        <taxon>Fungi</taxon>
        <taxon>Dikarya</taxon>
        <taxon>Ascomycota</taxon>
        <taxon>Saccharomycotina</taxon>
        <taxon>Saccharomycetes</taxon>
        <taxon>Phaffomycetales</taxon>
        <taxon>Wickerhamomycetaceae</taxon>
        <taxon>Wickerhamomyces</taxon>
    </lineage>
</organism>
<keyword evidence="3" id="KW-1185">Reference proteome</keyword>
<keyword evidence="1" id="KW-0472">Membrane</keyword>
<evidence type="ECO:0000256" key="1">
    <source>
        <dbReference type="SAM" id="Phobius"/>
    </source>
</evidence>
<gene>
    <name evidence="2" type="ORF">WICPIJ_001853</name>
</gene>
<protein>
    <submittedName>
        <fullName evidence="2">Uncharacterized protein</fullName>
    </submittedName>
</protein>
<sequence>MIGVVPLDRTQAVATLLIETCLLSAISWTLLMISLSVSFNLSKPKDLKVGSDLIRSVDWSAGLAKIPLA</sequence>
<comment type="caution">
    <text evidence="2">The sequence shown here is derived from an EMBL/GenBank/DDBJ whole genome shotgun (WGS) entry which is preliminary data.</text>
</comment>
<accession>A0A9P8TPH4</accession>
<feature type="transmembrane region" description="Helical" evidence="1">
    <location>
        <begin position="12"/>
        <end position="35"/>
    </location>
</feature>
<keyword evidence="1" id="KW-1133">Transmembrane helix</keyword>
<evidence type="ECO:0000313" key="3">
    <source>
        <dbReference type="Proteomes" id="UP000774326"/>
    </source>
</evidence>
<name>A0A9P8TPH4_WICPI</name>